<dbReference type="Gene3D" id="3.30.70.20">
    <property type="match status" value="1"/>
</dbReference>
<evidence type="ECO:0000256" key="3">
    <source>
        <dbReference type="ARBA" id="ARBA00023014"/>
    </source>
</evidence>
<dbReference type="PROSITE" id="PS51379">
    <property type="entry name" value="4FE4S_FER_2"/>
    <property type="match status" value="2"/>
</dbReference>
<dbReference type="InterPro" id="IPR029039">
    <property type="entry name" value="Flavoprotein-like_sf"/>
</dbReference>
<gene>
    <name evidence="5" type="ordered locus">Bache_3152</name>
</gene>
<keyword evidence="1" id="KW-0479">Metal-binding</keyword>
<keyword evidence="6" id="KW-1185">Reference proteome</keyword>
<reference evidence="5 6" key="2">
    <citation type="journal article" date="2011" name="Stand. Genomic Sci.">
        <title>Complete genome sequence of Bacteroides helcogenes type strain (P 36-108).</title>
        <authorList>
            <person name="Pati A."/>
            <person name="Gronow S."/>
            <person name="Zeytun A."/>
            <person name="Lapidus A."/>
            <person name="Nolan M."/>
            <person name="Hammon N."/>
            <person name="Deshpande S."/>
            <person name="Cheng J.F."/>
            <person name="Tapia R."/>
            <person name="Han C."/>
            <person name="Goodwin L."/>
            <person name="Pitluck S."/>
            <person name="Liolios K."/>
            <person name="Pagani I."/>
            <person name="Ivanova N."/>
            <person name="Mavromatis K."/>
            <person name="Chen A."/>
            <person name="Palaniappan K."/>
            <person name="Land M."/>
            <person name="Hauser L."/>
            <person name="Chang Y.J."/>
            <person name="Jeffries C.D."/>
            <person name="Detter J.C."/>
            <person name="Brambilla E."/>
            <person name="Rohde M."/>
            <person name="Goker M."/>
            <person name="Woyke T."/>
            <person name="Bristow J."/>
            <person name="Eisen J.A."/>
            <person name="Markowitz V."/>
            <person name="Hugenholtz P."/>
            <person name="Kyrpides N.C."/>
            <person name="Klenk H.P."/>
            <person name="Lucas S."/>
        </authorList>
    </citation>
    <scope>NUCLEOTIDE SEQUENCE [LARGE SCALE GENOMIC DNA]</scope>
    <source>
        <strain evidence="6">ATCC 35417 / DSM 20613 / JCM 6297 / CCUG 15421 / P 36-108</strain>
    </source>
</reference>
<sequence length="247" mass="27573">MILYFSATGNSRWVAEQIAEVTHDEIFNLSVCCLKRGVVPESVKNAVVLGVVFPVHGWYAPHVVANFLSKLKLSACEYRYAVCTCGDDVGKGMNRLSGHFPLNAAWSVTMPNTYIPMFNLDTAELCHQKISNALCAVRSIGRDVLLRRNVWQVHEGSAAWLKTYIVNPLFARFIICSTGFHVDEGCISCGICSKSCPVENIKMVDGNPVWGEDCIHCMACVHACSQKVVQYRKTTQRKGRYRLADYL</sequence>
<dbReference type="OrthoDB" id="9813995at2"/>
<evidence type="ECO:0000313" key="6">
    <source>
        <dbReference type="Proteomes" id="UP000008630"/>
    </source>
</evidence>
<dbReference type="Pfam" id="PF13187">
    <property type="entry name" value="Fer4_9"/>
    <property type="match status" value="1"/>
</dbReference>
<protein>
    <recommendedName>
        <fullName evidence="4">4Fe-4S ferredoxin-type domain-containing protein</fullName>
    </recommendedName>
</protein>
<keyword evidence="3" id="KW-0411">Iron-sulfur</keyword>
<reference key="1">
    <citation type="submission" date="2010-11" db="EMBL/GenBank/DDBJ databases">
        <title>The complete genome of Bacteroides helcogenes P 36-108.</title>
        <authorList>
            <consortium name="US DOE Joint Genome Institute (JGI-PGF)"/>
            <person name="Lucas S."/>
            <person name="Copeland A."/>
            <person name="Lapidus A."/>
            <person name="Bruce D."/>
            <person name="Goodwin L."/>
            <person name="Pitluck S."/>
            <person name="Kyrpides N."/>
            <person name="Mavromatis K."/>
            <person name="Ivanova N."/>
            <person name="Zeytun A."/>
            <person name="Brettin T."/>
            <person name="Detter J.C."/>
            <person name="Tapia R."/>
            <person name="Han C."/>
            <person name="Land M."/>
            <person name="Hauser L."/>
            <person name="Markowitz V."/>
            <person name="Cheng J.-F."/>
            <person name="Hugenholtz P."/>
            <person name="Woyke T."/>
            <person name="Wu D."/>
            <person name="Gronow S."/>
            <person name="Wellnitz S."/>
            <person name="Brambilla E."/>
            <person name="Klenk H.-P."/>
            <person name="Eisen J.A."/>
        </authorList>
    </citation>
    <scope>NUCLEOTIDE SEQUENCE</scope>
    <source>
        <strain>P 36-108</strain>
    </source>
</reference>
<evidence type="ECO:0000256" key="1">
    <source>
        <dbReference type="ARBA" id="ARBA00022723"/>
    </source>
</evidence>
<organism evidence="5 6">
    <name type="scientific">Bacteroides helcogenes (strain ATCC 35417 / DSM 20613 / JCM 6297 / CCUG 15421 / P 36-108)</name>
    <dbReference type="NCBI Taxonomy" id="693979"/>
    <lineage>
        <taxon>Bacteria</taxon>
        <taxon>Pseudomonadati</taxon>
        <taxon>Bacteroidota</taxon>
        <taxon>Bacteroidia</taxon>
        <taxon>Bacteroidales</taxon>
        <taxon>Bacteroidaceae</taxon>
        <taxon>Bacteroides</taxon>
    </lineage>
</organism>
<proteinExistence type="predicted"/>
<dbReference type="PROSITE" id="PS00198">
    <property type="entry name" value="4FE4S_FER_1"/>
    <property type="match status" value="1"/>
</dbReference>
<feature type="domain" description="4Fe-4S ferredoxin-type" evidence="4">
    <location>
        <begin position="212"/>
        <end position="234"/>
    </location>
</feature>
<keyword evidence="2" id="KW-0408">Iron</keyword>
<dbReference type="InterPro" id="IPR017900">
    <property type="entry name" value="4Fe4S_Fe_S_CS"/>
</dbReference>
<dbReference type="SUPFAM" id="SSF54862">
    <property type="entry name" value="4Fe-4S ferredoxins"/>
    <property type="match status" value="1"/>
</dbReference>
<dbReference type="eggNOG" id="COG1143">
    <property type="taxonomic scope" value="Bacteria"/>
</dbReference>
<dbReference type="InterPro" id="IPR017896">
    <property type="entry name" value="4Fe4S_Fe-S-bd"/>
</dbReference>
<dbReference type="KEGG" id="bhl:Bache_3152"/>
<dbReference type="PATRIC" id="fig|693979.3.peg.3301"/>
<dbReference type="SUPFAM" id="SSF52218">
    <property type="entry name" value="Flavoproteins"/>
    <property type="match status" value="1"/>
</dbReference>
<dbReference type="HOGENOM" id="CLU_068049_0_0_10"/>
<dbReference type="InterPro" id="IPR047964">
    <property type="entry name" value="EFR1-like"/>
</dbReference>
<accession>E6SR08</accession>
<feature type="domain" description="4Fe-4S ferredoxin-type" evidence="4">
    <location>
        <begin position="178"/>
        <end position="206"/>
    </location>
</feature>
<evidence type="ECO:0000313" key="5">
    <source>
        <dbReference type="EMBL" id="ADV45077.1"/>
    </source>
</evidence>
<name>E6SR08_BACT6</name>
<dbReference type="STRING" id="693979.Bache_3152"/>
<dbReference type="AlphaFoldDB" id="E6SR08"/>
<dbReference type="RefSeq" id="WP_013548664.1">
    <property type="nucleotide sequence ID" value="NC_014933.1"/>
</dbReference>
<dbReference type="EMBL" id="CP002352">
    <property type="protein sequence ID" value="ADV45077.1"/>
    <property type="molecule type" value="Genomic_DNA"/>
</dbReference>
<dbReference type="Proteomes" id="UP000008630">
    <property type="component" value="Chromosome"/>
</dbReference>
<dbReference type="NCBIfam" id="NF038196">
    <property type="entry name" value="ferrodoxin_EFR1"/>
    <property type="match status" value="1"/>
</dbReference>
<dbReference type="GO" id="GO:0051536">
    <property type="term" value="F:iron-sulfur cluster binding"/>
    <property type="evidence" value="ECO:0007669"/>
    <property type="project" value="UniProtKB-KW"/>
</dbReference>
<dbReference type="Gene3D" id="3.40.50.360">
    <property type="match status" value="1"/>
</dbReference>
<evidence type="ECO:0000259" key="4">
    <source>
        <dbReference type="PROSITE" id="PS51379"/>
    </source>
</evidence>
<evidence type="ECO:0000256" key="2">
    <source>
        <dbReference type="ARBA" id="ARBA00023004"/>
    </source>
</evidence>
<dbReference type="GO" id="GO:0046872">
    <property type="term" value="F:metal ion binding"/>
    <property type="evidence" value="ECO:0007669"/>
    <property type="project" value="UniProtKB-KW"/>
</dbReference>